<proteinExistence type="predicted"/>
<evidence type="ECO:0000313" key="3">
    <source>
        <dbReference type="Proteomes" id="UP000070328"/>
    </source>
</evidence>
<feature type="region of interest" description="Disordered" evidence="1">
    <location>
        <begin position="1"/>
        <end position="22"/>
    </location>
</feature>
<evidence type="ECO:0000256" key="1">
    <source>
        <dbReference type="SAM" id="MobiDB-lite"/>
    </source>
</evidence>
<gene>
    <name evidence="2" type="ORF">CSIM01_02489</name>
</gene>
<accession>A0A135S872</accession>
<evidence type="ECO:0000313" key="2">
    <source>
        <dbReference type="EMBL" id="KXH31937.1"/>
    </source>
</evidence>
<name>A0A135S872_9PEZI</name>
<comment type="caution">
    <text evidence="2">The sequence shown here is derived from an EMBL/GenBank/DDBJ whole genome shotgun (WGS) entry which is preliminary data.</text>
</comment>
<dbReference type="OrthoDB" id="5062850at2759"/>
<sequence>MVKPEPVDSHQPGNFAGGNSEQGLREQLTRKGFKEALTVASCSGSTSAEAMTASFNFLSLPQELRDMIYERYLAVEGGYICDSQAFIDGKLRAGDHGGPIDLNLTYACRQTAKEMDGMALRVNQITFSTITSEGLRILASRFESLIAGVDQKRNAIFRTAGHCICDEAYEELKGKYPQFTPVLDRLRVEEGQFDTIPRHGSFGEAPSVYREFCKDTLRAASLCNTNAARILQRWGDYGTSLRIIDFSNPHWVIPTGNDLDRFLTCVGEDSSHIFWLERGKDRSIYRFSAASAAIYFLTSVPAAVRAQVRRIVLDEDREAVAAPECHAQGLIPFCQENPLLRIERRVNLWRNVFQANMMAPHDRINPEVRGTATMRLLYSKDVTGLVAKWVMEARALVPAGMPTGSFSLLLDGEPAAQHASEIFQTIVQRHVAWQLAWSEAQNRRLFSVRSVHQRRGERSAAQGCDGYFYEDFPRAMADIANGDAGSSVVQCNFDVGQVWDVERMIHDHRSWPPEKWKAEWPKHEPALWETVPPLPEWMALLEVNMLEYDEEAINGLRGAVVWPWLRDHNDRRIWHSLNDNN</sequence>
<dbReference type="EMBL" id="JFBX01000654">
    <property type="protein sequence ID" value="KXH31937.1"/>
    <property type="molecule type" value="Genomic_DNA"/>
</dbReference>
<keyword evidence="3" id="KW-1185">Reference proteome</keyword>
<dbReference type="Proteomes" id="UP000070328">
    <property type="component" value="Unassembled WGS sequence"/>
</dbReference>
<protein>
    <submittedName>
        <fullName evidence="2">Uncharacterized protein</fullName>
    </submittedName>
</protein>
<reference evidence="2 3" key="1">
    <citation type="submission" date="2014-02" db="EMBL/GenBank/DDBJ databases">
        <title>The genome sequence of Colletotrichum simmondsii CBS122122.</title>
        <authorList>
            <person name="Baroncelli R."/>
            <person name="Thon M.R."/>
        </authorList>
    </citation>
    <scope>NUCLEOTIDE SEQUENCE [LARGE SCALE GENOMIC DNA]</scope>
    <source>
        <strain evidence="2 3">CBS122122</strain>
    </source>
</reference>
<dbReference type="AlphaFoldDB" id="A0A135S872"/>
<organism evidence="2 3">
    <name type="scientific">Colletotrichum simmondsii</name>
    <dbReference type="NCBI Taxonomy" id="703756"/>
    <lineage>
        <taxon>Eukaryota</taxon>
        <taxon>Fungi</taxon>
        <taxon>Dikarya</taxon>
        <taxon>Ascomycota</taxon>
        <taxon>Pezizomycotina</taxon>
        <taxon>Sordariomycetes</taxon>
        <taxon>Hypocreomycetidae</taxon>
        <taxon>Glomerellales</taxon>
        <taxon>Glomerellaceae</taxon>
        <taxon>Colletotrichum</taxon>
        <taxon>Colletotrichum acutatum species complex</taxon>
    </lineage>
</organism>